<dbReference type="Pfam" id="PF02737">
    <property type="entry name" value="3HCDH_N"/>
    <property type="match status" value="1"/>
</dbReference>
<evidence type="ECO:0000256" key="1">
    <source>
        <dbReference type="ARBA" id="ARBA00009463"/>
    </source>
</evidence>
<dbReference type="GO" id="GO:0003857">
    <property type="term" value="F:(3S)-3-hydroxyacyl-CoA dehydrogenase (NAD+) activity"/>
    <property type="evidence" value="ECO:0007669"/>
    <property type="project" value="UniProtKB-EC"/>
</dbReference>
<feature type="domain" description="3-hydroxyacyl-CoA dehydrogenase C-terminal" evidence="3">
    <location>
        <begin position="184"/>
        <end position="274"/>
    </location>
</feature>
<dbReference type="InterPro" id="IPR006176">
    <property type="entry name" value="3-OHacyl-CoA_DH_NAD-bd"/>
</dbReference>
<reference evidence="5 6" key="1">
    <citation type="journal article" date="2022" name="Microbiol. Resour. Announc.">
        <title>Complete Genome Sequence of Mesorhizobium ciceri Strain R30, a Rhizobium Used as a Commercial Inoculant for Chickpea in Argentina.</title>
        <authorList>
            <person name="Foresto E."/>
            <person name="Revale S."/>
            <person name="Primo E."/>
            <person name="Nievas F."/>
            <person name="Carezzano E."/>
            <person name="Puente M."/>
            <person name="Alzari P."/>
            <person name="Mart M."/>
            <person name="Ben-Assaya M."/>
            <person name="Mornico D."/>
            <person name="Santoro M."/>
            <person name="Mart F."/>
            <person name="Giordano W."/>
            <person name="Bogino P."/>
        </authorList>
    </citation>
    <scope>NUCLEOTIDE SEQUENCE [LARGE SCALE GENOMIC DNA]</scope>
    <source>
        <strain evidence="5 6">R30</strain>
    </source>
</reference>
<dbReference type="SUPFAM" id="SSF51735">
    <property type="entry name" value="NAD(P)-binding Rossmann-fold domains"/>
    <property type="match status" value="1"/>
</dbReference>
<dbReference type="InterPro" id="IPR006180">
    <property type="entry name" value="3-OHacyl-CoA_DH_CS"/>
</dbReference>
<evidence type="ECO:0000259" key="4">
    <source>
        <dbReference type="Pfam" id="PF02737"/>
    </source>
</evidence>
<sequence length="310" mass="33979">MKQVAVVGGGLVGSGWALVFARAGIPVRLFDASEDIRQAAPSRIRASLLDMLEFGLVDDVDAIARRIEVVDSMVDAVSAADYVQESVFERADVKTAVCAEIGAAIRDDAVVGSSSSGIPASMFTEQAPRRSRFLIAHPVNPPHLVPLVELVPAPWTDPEIVPWLREAMEQVGQVPIVVNREIEGFILNRLQGALLNEAWALLDAGLASVADIDRTVAHGLGLRWSFMGPFETIDLNAPGGIEDYAQRLGTLYHSIAQDRRDPKPWSPDLIEFATAERREVLAKPELEARSAWRNRRLMALISHKRGQPER</sequence>
<dbReference type="NCBIfam" id="NF004783">
    <property type="entry name" value="PRK06129.1"/>
    <property type="match status" value="1"/>
</dbReference>
<proteinExistence type="inferred from homology"/>
<name>A0AB38TAV7_9HYPH</name>
<evidence type="ECO:0000313" key="6">
    <source>
        <dbReference type="Proteomes" id="UP001060070"/>
    </source>
</evidence>
<dbReference type="PANTHER" id="PTHR48075">
    <property type="entry name" value="3-HYDROXYACYL-COA DEHYDROGENASE FAMILY PROTEIN"/>
    <property type="match status" value="1"/>
</dbReference>
<dbReference type="RefSeq" id="WP_245265400.1">
    <property type="nucleotide sequence ID" value="NZ_CP088147.1"/>
</dbReference>
<dbReference type="Proteomes" id="UP001060070">
    <property type="component" value="Chromosome"/>
</dbReference>
<organism evidence="5 6">
    <name type="scientific">Mesorhizobium ciceri</name>
    <dbReference type="NCBI Taxonomy" id="39645"/>
    <lineage>
        <taxon>Bacteria</taxon>
        <taxon>Pseudomonadati</taxon>
        <taxon>Pseudomonadota</taxon>
        <taxon>Alphaproteobacteria</taxon>
        <taxon>Hyphomicrobiales</taxon>
        <taxon>Phyllobacteriaceae</taxon>
        <taxon>Mesorhizobium</taxon>
    </lineage>
</organism>
<evidence type="ECO:0000256" key="2">
    <source>
        <dbReference type="ARBA" id="ARBA00023002"/>
    </source>
</evidence>
<evidence type="ECO:0000259" key="3">
    <source>
        <dbReference type="Pfam" id="PF00725"/>
    </source>
</evidence>
<protein>
    <submittedName>
        <fullName evidence="5">3-hydroxyacyl-CoA dehydrogenase</fullName>
        <ecNumber evidence="5">1.1.1.35</ecNumber>
    </submittedName>
</protein>
<dbReference type="GO" id="GO:0070403">
    <property type="term" value="F:NAD+ binding"/>
    <property type="evidence" value="ECO:0007669"/>
    <property type="project" value="InterPro"/>
</dbReference>
<evidence type="ECO:0000313" key="5">
    <source>
        <dbReference type="EMBL" id="UTU51634.1"/>
    </source>
</evidence>
<dbReference type="Gene3D" id="3.40.50.720">
    <property type="entry name" value="NAD(P)-binding Rossmann-like Domain"/>
    <property type="match status" value="1"/>
</dbReference>
<keyword evidence="6" id="KW-1185">Reference proteome</keyword>
<accession>A0AB38TAV7</accession>
<dbReference type="InterPro" id="IPR006108">
    <property type="entry name" value="3HC_DH_C"/>
</dbReference>
<dbReference type="InterPro" id="IPR008927">
    <property type="entry name" value="6-PGluconate_DH-like_C_sf"/>
</dbReference>
<gene>
    <name evidence="5" type="ORF">LRP29_29930</name>
</gene>
<dbReference type="GO" id="GO:0050104">
    <property type="term" value="F:L-gulonate 3-dehydrogenase activity"/>
    <property type="evidence" value="ECO:0007669"/>
    <property type="project" value="TreeGrafter"/>
</dbReference>
<dbReference type="PROSITE" id="PS00067">
    <property type="entry name" value="3HCDH"/>
    <property type="match status" value="1"/>
</dbReference>
<dbReference type="PANTHER" id="PTHR48075:SF1">
    <property type="entry name" value="LAMBDA-CRYSTALLIN HOMOLOG"/>
    <property type="match status" value="1"/>
</dbReference>
<dbReference type="InterPro" id="IPR013328">
    <property type="entry name" value="6PGD_dom2"/>
</dbReference>
<dbReference type="Pfam" id="PF00725">
    <property type="entry name" value="3HCDH"/>
    <property type="match status" value="1"/>
</dbReference>
<dbReference type="EC" id="1.1.1.35" evidence="5"/>
<dbReference type="GO" id="GO:0006631">
    <property type="term" value="P:fatty acid metabolic process"/>
    <property type="evidence" value="ECO:0007669"/>
    <property type="project" value="InterPro"/>
</dbReference>
<dbReference type="Gene3D" id="1.10.1040.10">
    <property type="entry name" value="N-(1-d-carboxylethyl)-l-norvaline Dehydrogenase, domain 2"/>
    <property type="match status" value="1"/>
</dbReference>
<dbReference type="SUPFAM" id="SSF48179">
    <property type="entry name" value="6-phosphogluconate dehydrogenase C-terminal domain-like"/>
    <property type="match status" value="1"/>
</dbReference>
<keyword evidence="2 5" id="KW-0560">Oxidoreductase</keyword>
<dbReference type="InterPro" id="IPR036291">
    <property type="entry name" value="NAD(P)-bd_dom_sf"/>
</dbReference>
<dbReference type="EMBL" id="CP088147">
    <property type="protein sequence ID" value="UTU51634.1"/>
    <property type="molecule type" value="Genomic_DNA"/>
</dbReference>
<feature type="domain" description="3-hydroxyacyl-CoA dehydrogenase NAD binding" evidence="4">
    <location>
        <begin position="3"/>
        <end position="179"/>
    </location>
</feature>
<dbReference type="AlphaFoldDB" id="A0AB38TAV7"/>
<comment type="similarity">
    <text evidence="1">Belongs to the 3-hydroxyacyl-CoA dehydrogenase family.</text>
</comment>